<dbReference type="EMBL" id="CAAE01014570">
    <property type="protein sequence ID" value="CAF98970.1"/>
    <property type="molecule type" value="Genomic_DNA"/>
</dbReference>
<organism evidence="1">
    <name type="scientific">Tetraodon nigroviridis</name>
    <name type="common">Spotted green pufferfish</name>
    <name type="synonym">Chelonodon nigroviridis</name>
    <dbReference type="NCBI Taxonomy" id="99883"/>
    <lineage>
        <taxon>Eukaryota</taxon>
        <taxon>Metazoa</taxon>
        <taxon>Chordata</taxon>
        <taxon>Craniata</taxon>
        <taxon>Vertebrata</taxon>
        <taxon>Euteleostomi</taxon>
        <taxon>Actinopterygii</taxon>
        <taxon>Neopterygii</taxon>
        <taxon>Teleostei</taxon>
        <taxon>Neoteleostei</taxon>
        <taxon>Acanthomorphata</taxon>
        <taxon>Eupercaria</taxon>
        <taxon>Tetraodontiformes</taxon>
        <taxon>Tetradontoidea</taxon>
        <taxon>Tetraodontidae</taxon>
        <taxon>Tetraodon</taxon>
    </lineage>
</organism>
<dbReference type="AlphaFoldDB" id="Q4SK62"/>
<proteinExistence type="predicted"/>
<comment type="caution">
    <text evidence="1">The sequence shown here is derived from an EMBL/GenBank/DDBJ whole genome shotgun (WGS) entry which is preliminary data.</text>
</comment>
<evidence type="ECO:0000313" key="1">
    <source>
        <dbReference type="EMBL" id="CAF98970.1"/>
    </source>
</evidence>
<sequence length="32" mass="3283">MACMECLLTTILVKVPGAETDSGRLKCALGAS</sequence>
<dbReference type="KEGG" id="tng:GSTEN00016865G001"/>
<accession>Q4SK62</accession>
<reference evidence="1" key="1">
    <citation type="journal article" date="2004" name="Nature">
        <title>Genome duplication in the teleost fish Tetraodon nigroviridis reveals the early vertebrate proto-karyotype.</title>
        <authorList>
            <person name="Jaillon O."/>
            <person name="Aury J.-M."/>
            <person name="Brunet F."/>
            <person name="Petit J.-L."/>
            <person name="Stange-Thomann N."/>
            <person name="Mauceli E."/>
            <person name="Bouneau L."/>
            <person name="Fischer C."/>
            <person name="Ozouf-Costaz C."/>
            <person name="Bernot A."/>
            <person name="Nicaud S."/>
            <person name="Jaffe D."/>
            <person name="Fisher S."/>
            <person name="Lutfalla G."/>
            <person name="Dossat C."/>
            <person name="Segurens B."/>
            <person name="Dasilva C."/>
            <person name="Salanoubat M."/>
            <person name="Levy M."/>
            <person name="Boudet N."/>
            <person name="Castellano S."/>
            <person name="Anthouard V."/>
            <person name="Jubin C."/>
            <person name="Castelli V."/>
            <person name="Katinka M."/>
            <person name="Vacherie B."/>
            <person name="Biemont C."/>
            <person name="Skalli Z."/>
            <person name="Cattolico L."/>
            <person name="Poulain J."/>
            <person name="De Berardinis V."/>
            <person name="Cruaud C."/>
            <person name="Duprat S."/>
            <person name="Brottier P."/>
            <person name="Coutanceau J.-P."/>
            <person name="Gouzy J."/>
            <person name="Parra G."/>
            <person name="Lardier G."/>
            <person name="Chapple C."/>
            <person name="McKernan K.J."/>
            <person name="McEwan P."/>
            <person name="Bosak S."/>
            <person name="Kellis M."/>
            <person name="Volff J.-N."/>
            <person name="Guigo R."/>
            <person name="Zody M.C."/>
            <person name="Mesirov J."/>
            <person name="Lindblad-Toh K."/>
            <person name="Birren B."/>
            <person name="Nusbaum C."/>
            <person name="Kahn D."/>
            <person name="Robinson-Rechavi M."/>
            <person name="Laudet V."/>
            <person name="Schachter V."/>
            <person name="Quetier F."/>
            <person name="Saurin W."/>
            <person name="Scarpelli C."/>
            <person name="Wincker P."/>
            <person name="Lander E.S."/>
            <person name="Weissenbach J."/>
            <person name="Roest Crollius H."/>
        </authorList>
    </citation>
    <scope>NUCLEOTIDE SEQUENCE [LARGE SCALE GENOMIC DNA]</scope>
</reference>
<protein>
    <submittedName>
        <fullName evidence="1">(spotted green pufferfish) hypothetical protein</fullName>
    </submittedName>
</protein>
<name>Q4SK62_TETNG</name>
<reference evidence="1" key="2">
    <citation type="submission" date="2004-02" db="EMBL/GenBank/DDBJ databases">
        <authorList>
            <consortium name="Genoscope"/>
            <consortium name="Whitehead Institute Centre for Genome Research"/>
        </authorList>
    </citation>
    <scope>NUCLEOTIDE SEQUENCE</scope>
</reference>
<gene>
    <name evidence="1" type="ORF">GSTENG00016865001</name>
</gene>